<dbReference type="PANTHER" id="PTHR16039">
    <property type="entry name" value="HAUS AUGMIN-LIKE COMPLEX SUBUNIT 2"/>
    <property type="match status" value="1"/>
</dbReference>
<keyword evidence="3" id="KW-1185">Reference proteome</keyword>
<reference evidence="2" key="3">
    <citation type="submission" date="2025-09" db="UniProtKB">
        <authorList>
            <consortium name="Ensembl"/>
        </authorList>
    </citation>
    <scope>IDENTIFICATION</scope>
</reference>
<sequence length="199" mass="22004">MQWDSSHLSVTPAVSFLSRCVAREVLSQEEIDSASSQLSPAFSSQLHTAEQQIKTQRQLEQLQLQTELLQAERRSADVSHGFFLAPRFQVLQTFCAHLQHLLKEQSGLRRRLARPLGRTNLPVRAHLHRSLVELVQLLLDFMETLEEKIDAVRRGPALGEELAQLVGRRCHTAAGPRGGGGGFVQSGSPEEPSGHCSVG</sequence>
<dbReference type="GO" id="GO:0070652">
    <property type="term" value="C:HAUS complex"/>
    <property type="evidence" value="ECO:0007669"/>
    <property type="project" value="InterPro"/>
</dbReference>
<dbReference type="Pfam" id="PF15003">
    <property type="entry name" value="HAUS2"/>
    <property type="match status" value="1"/>
</dbReference>
<dbReference type="InterPro" id="IPR026242">
    <property type="entry name" value="HAUS2_metazoa"/>
</dbReference>
<reference evidence="2 3" key="1">
    <citation type="journal article" date="2021" name="G3 (Bethesda)">
        <title>Improved contiguity of the threespine stickleback genome using long-read sequencing.</title>
        <authorList>
            <person name="Nath S."/>
            <person name="Shaw D.E."/>
            <person name="White M.A."/>
        </authorList>
    </citation>
    <scope>NUCLEOTIDE SEQUENCE [LARGE SCALE GENOMIC DNA]</scope>
    <source>
        <strain evidence="2 3">Lake Benthic</strain>
    </source>
</reference>
<dbReference type="Proteomes" id="UP000007635">
    <property type="component" value="Chromosome XV"/>
</dbReference>
<feature type="region of interest" description="Disordered" evidence="1">
    <location>
        <begin position="174"/>
        <end position="199"/>
    </location>
</feature>
<evidence type="ECO:0000256" key="1">
    <source>
        <dbReference type="SAM" id="MobiDB-lite"/>
    </source>
</evidence>
<organism evidence="2 3">
    <name type="scientific">Gasterosteus aculeatus aculeatus</name>
    <name type="common">three-spined stickleback</name>
    <dbReference type="NCBI Taxonomy" id="481459"/>
    <lineage>
        <taxon>Eukaryota</taxon>
        <taxon>Metazoa</taxon>
        <taxon>Chordata</taxon>
        <taxon>Craniata</taxon>
        <taxon>Vertebrata</taxon>
        <taxon>Euteleostomi</taxon>
        <taxon>Actinopterygii</taxon>
        <taxon>Neopterygii</taxon>
        <taxon>Teleostei</taxon>
        <taxon>Neoteleostei</taxon>
        <taxon>Acanthomorphata</taxon>
        <taxon>Eupercaria</taxon>
        <taxon>Perciformes</taxon>
        <taxon>Cottioidei</taxon>
        <taxon>Gasterosteales</taxon>
        <taxon>Gasterosteidae</taxon>
        <taxon>Gasterosteus</taxon>
    </lineage>
</organism>
<reference evidence="2" key="2">
    <citation type="submission" date="2025-08" db="UniProtKB">
        <authorList>
            <consortium name="Ensembl"/>
        </authorList>
    </citation>
    <scope>IDENTIFICATION</scope>
</reference>
<dbReference type="PRINTS" id="PR02088">
    <property type="entry name" value="HAUSAUGMINL2"/>
</dbReference>
<dbReference type="PANTHER" id="PTHR16039:SF1">
    <property type="entry name" value="HAUS AUGMIN-LIKE COMPLEX SUBUNIT 2"/>
    <property type="match status" value="1"/>
</dbReference>
<accession>A0AAQ4Q9C0</accession>
<dbReference type="AlphaFoldDB" id="A0AAQ4Q9C0"/>
<proteinExistence type="predicted"/>
<dbReference type="GO" id="GO:0007098">
    <property type="term" value="P:centrosome cycle"/>
    <property type="evidence" value="ECO:0007669"/>
    <property type="project" value="InterPro"/>
</dbReference>
<protein>
    <recommendedName>
        <fullName evidence="4">HAUS augmin-like complex subunit 2</fullName>
    </recommendedName>
</protein>
<name>A0AAQ4Q9C0_GASAC</name>
<dbReference type="GeneTree" id="ENSGT00390000004927"/>
<dbReference type="GO" id="GO:1990498">
    <property type="term" value="C:mitotic spindle microtubule"/>
    <property type="evidence" value="ECO:0007669"/>
    <property type="project" value="TreeGrafter"/>
</dbReference>
<evidence type="ECO:0000313" key="2">
    <source>
        <dbReference type="Ensembl" id="ENSGACP00000047502.1"/>
    </source>
</evidence>
<dbReference type="InterPro" id="IPR028346">
    <property type="entry name" value="HAUS2"/>
</dbReference>
<dbReference type="GO" id="GO:0007020">
    <property type="term" value="P:microtubule nucleation"/>
    <property type="evidence" value="ECO:0007669"/>
    <property type="project" value="TreeGrafter"/>
</dbReference>
<dbReference type="Ensembl" id="ENSGACT00000074595.1">
    <property type="protein sequence ID" value="ENSGACP00000047502.1"/>
    <property type="gene ID" value="ENSGACG00000003883.2"/>
</dbReference>
<evidence type="ECO:0000313" key="3">
    <source>
        <dbReference type="Proteomes" id="UP000007635"/>
    </source>
</evidence>
<evidence type="ECO:0008006" key="4">
    <source>
        <dbReference type="Google" id="ProtNLM"/>
    </source>
</evidence>
<dbReference type="GO" id="GO:0005813">
    <property type="term" value="C:centrosome"/>
    <property type="evidence" value="ECO:0007669"/>
    <property type="project" value="TreeGrafter"/>
</dbReference>
<dbReference type="GO" id="GO:0051225">
    <property type="term" value="P:spindle assembly"/>
    <property type="evidence" value="ECO:0007669"/>
    <property type="project" value="InterPro"/>
</dbReference>